<evidence type="ECO:0000313" key="2">
    <source>
        <dbReference type="Proteomes" id="UP000008720"/>
    </source>
</evidence>
<proteinExistence type="predicted"/>
<name>E4TV94_MARTH</name>
<keyword evidence="2" id="KW-1185">Reference proteome</keyword>
<organism evidence="1 2">
    <name type="scientific">Marivirga tractuosa (strain ATCC 23168 / DSM 4126 / NBRC 15989 / NCIMB 1408 / VKM B-1430 / H-43)</name>
    <name type="common">Microscilla tractuosa</name>
    <name type="synonym">Flexibacter tractuosus</name>
    <dbReference type="NCBI Taxonomy" id="643867"/>
    <lineage>
        <taxon>Bacteria</taxon>
        <taxon>Pseudomonadati</taxon>
        <taxon>Bacteroidota</taxon>
        <taxon>Cytophagia</taxon>
        <taxon>Cytophagales</taxon>
        <taxon>Marivirgaceae</taxon>
        <taxon>Marivirga</taxon>
    </lineage>
</organism>
<dbReference type="STRING" id="643867.Ftrac_3185"/>
<dbReference type="eggNOG" id="ENOG5031EUD">
    <property type="taxonomic scope" value="Bacteria"/>
</dbReference>
<protein>
    <submittedName>
        <fullName evidence="1">Uncharacterized protein</fullName>
    </submittedName>
</protein>
<gene>
    <name evidence="1" type="ordered locus">Ftrac_3185</name>
</gene>
<reference evidence="1 2" key="1">
    <citation type="journal article" date="2011" name="Stand. Genomic Sci.">
        <title>Complete genome sequence of Marivirga tractuosa type strain (H-43).</title>
        <authorList>
            <person name="Pagani I."/>
            <person name="Chertkov O."/>
            <person name="Lapidus A."/>
            <person name="Lucas S."/>
            <person name="Del Rio T.G."/>
            <person name="Tice H."/>
            <person name="Copeland A."/>
            <person name="Cheng J.F."/>
            <person name="Nolan M."/>
            <person name="Saunders E."/>
            <person name="Pitluck S."/>
            <person name="Held B."/>
            <person name="Goodwin L."/>
            <person name="Liolios K."/>
            <person name="Ovchinikova G."/>
            <person name="Ivanova N."/>
            <person name="Mavromatis K."/>
            <person name="Pati A."/>
            <person name="Chen A."/>
            <person name="Palaniappan K."/>
            <person name="Land M."/>
            <person name="Hauser L."/>
            <person name="Jeffries C.D."/>
            <person name="Detter J.C."/>
            <person name="Han C."/>
            <person name="Tapia R."/>
            <person name="Ngatchou-Djao O.D."/>
            <person name="Rohde M."/>
            <person name="Goker M."/>
            <person name="Spring S."/>
            <person name="Sikorski J."/>
            <person name="Woyke T."/>
            <person name="Bristow J."/>
            <person name="Eisen J.A."/>
            <person name="Markowitz V."/>
            <person name="Hugenholtz P."/>
            <person name="Klenk H.P."/>
            <person name="Kyrpides N.C."/>
        </authorList>
    </citation>
    <scope>NUCLEOTIDE SEQUENCE [LARGE SCALE GENOMIC DNA]</scope>
    <source>
        <strain evidence="2">ATCC 23168 / DSM 4126 / NBRC 15989 / NCIMB 1408 / VKM B-1430 / H-43</strain>
    </source>
</reference>
<sequence>MILLLYEISNFMKAATLAEIKKELQHKSEEELLSYCLSLSRFKKENKELLTYLLFEASDEEGYIQSVKNEIDLQFSEINNQNYYWMKKTIRKVLRHTRKYIRYSKKKTTELELLIYFCHKMLLLRPSIKENTVLINLYNRLVISIRKTIAKMEEDLQYDYNLKLEEVLGEKAL</sequence>
<dbReference type="KEGG" id="mtt:Ftrac_3185"/>
<dbReference type="HOGENOM" id="CLU_1666908_0_0_10"/>
<dbReference type="EMBL" id="CP002349">
    <property type="protein sequence ID" value="ADR23159.1"/>
    <property type="molecule type" value="Genomic_DNA"/>
</dbReference>
<dbReference type="Proteomes" id="UP000008720">
    <property type="component" value="Chromosome"/>
</dbReference>
<accession>E4TV94</accession>
<dbReference type="AlphaFoldDB" id="E4TV94"/>
<evidence type="ECO:0000313" key="1">
    <source>
        <dbReference type="EMBL" id="ADR23159.1"/>
    </source>
</evidence>